<dbReference type="InterPro" id="IPR046868">
    <property type="entry name" value="BAR_4"/>
</dbReference>
<dbReference type="SMART" id="SM00233">
    <property type="entry name" value="PH"/>
    <property type="match status" value="1"/>
</dbReference>
<organism evidence="4 5">
    <name type="scientific">Helicocarpus griseus UAMH5409</name>
    <dbReference type="NCBI Taxonomy" id="1447875"/>
    <lineage>
        <taxon>Eukaryota</taxon>
        <taxon>Fungi</taxon>
        <taxon>Dikarya</taxon>
        <taxon>Ascomycota</taxon>
        <taxon>Pezizomycotina</taxon>
        <taxon>Eurotiomycetes</taxon>
        <taxon>Eurotiomycetidae</taxon>
        <taxon>Onygenales</taxon>
        <taxon>Ajellomycetaceae</taxon>
        <taxon>Helicocarpus</taxon>
    </lineage>
</organism>
<dbReference type="PROSITE" id="PS50003">
    <property type="entry name" value="PH_DOMAIN"/>
    <property type="match status" value="1"/>
</dbReference>
<dbReference type="Gene3D" id="2.30.29.30">
    <property type="entry name" value="Pleckstrin-homology domain (PH domain)/Phosphotyrosine-binding domain (PTB)"/>
    <property type="match status" value="1"/>
</dbReference>
<keyword evidence="5" id="KW-1185">Reference proteome</keyword>
<feature type="region of interest" description="Disordered" evidence="2">
    <location>
        <begin position="629"/>
        <end position="668"/>
    </location>
</feature>
<feature type="compositionally biased region" description="Polar residues" evidence="2">
    <location>
        <begin position="700"/>
        <end position="721"/>
    </location>
</feature>
<feature type="compositionally biased region" description="Low complexity" evidence="2">
    <location>
        <begin position="749"/>
        <end position="759"/>
    </location>
</feature>
<dbReference type="OrthoDB" id="5598057at2759"/>
<gene>
    <name evidence="4" type="ORF">AJ79_02632</name>
</gene>
<feature type="compositionally biased region" description="Basic residues" evidence="2">
    <location>
        <begin position="116"/>
        <end position="137"/>
    </location>
</feature>
<dbReference type="InterPro" id="IPR046869">
    <property type="entry name" value="SLM1/RGC1-like_PH"/>
</dbReference>
<dbReference type="AlphaFoldDB" id="A0A2B7Y0W4"/>
<sequence length="818" mass="89645">MATRPRTPSHDIHTTTPNTTSESPHRNLVNGSASGDSRPASYIASSSIAPTDFQVRGRPVHTSAPAQPSRLLEEISQSSRRGSSVLDGATPGELQRSESRASVALSMLSSRASGTLKKKPSLGKKGSLRRSGSRRSSRAGSVRTIALGEKEKYGLVEGDELNSAFYVPIPTKSDPTEVLAERFHAWRKVLKDLIVVFREVQKSYEIRSKTLLSISNSINNVVIPPVFLASGGVGDATKILKEHHRQAMIESAKAREIETEVIRQMSSLRADLQQKIKEIHRLSGDFKNSVDKEVEGTRRAVRHLQEALGLVDTDPAATSGKGDPFLVKCAVQKQLDKQMQEENYLHNAYLNLEFSGRELERIVVAEIQKSYNLYANILKHNADISYETAGQLTEGPVSLPPDHEWNAFVTQNDSMVDPQLPVRDIQYITYPGKDHPAAAEVRAGMLERKSKYLKSYTPGWYVLSPTHLHEYKYADRIEYQTPVMSLYLPEQKLGTHSQAGSSSHKFMLKGRQTGSMHRGHAWVFRAESHDTMLEWYNDIKNLTEKTGEARNAFVRKHVRTLSGGLNRAGSVSSDGAMDEDEADETPYTADHVVPTQTPPAVVEAQWQRPQPGGHFPSDVQLNRHSHLPYASPRKSAEYRDSLTPTGAYPEQAKNQPGDLPDGTHGDVAGDIERPALVERHDSNYKEWMAPVAATAALAASQTNPHPLQPQTNASTVSSEQEFLSPANEGRGGSRPATLNSSQSSADNRTSAAATTVASTINNVPSSSDKLGDVSPITTPTTTAGGSPNTMRTSSEKVRRLPTMISEFKLPGQYPSASC</sequence>
<accession>A0A2B7Y0W4</accession>
<evidence type="ECO:0000256" key="1">
    <source>
        <dbReference type="ARBA" id="ARBA00022553"/>
    </source>
</evidence>
<keyword evidence="1" id="KW-0597">Phosphoprotein</keyword>
<feature type="compositionally biased region" description="Polar residues" evidence="2">
    <location>
        <begin position="775"/>
        <end position="792"/>
    </location>
</feature>
<feature type="compositionally biased region" description="Low complexity" evidence="2">
    <location>
        <begin position="37"/>
        <end position="50"/>
    </location>
</feature>
<dbReference type="Pfam" id="PF20400">
    <property type="entry name" value="BAR_4"/>
    <property type="match status" value="1"/>
</dbReference>
<dbReference type="PANTHER" id="PTHR31941">
    <property type="entry name" value="CYTOSKELETAL SIGNALING PROTEIN SLM1"/>
    <property type="match status" value="1"/>
</dbReference>
<dbReference type="STRING" id="1447875.A0A2B7Y0W4"/>
<dbReference type="InterPro" id="IPR043453">
    <property type="entry name" value="Slm1_PH"/>
</dbReference>
<reference evidence="4 5" key="1">
    <citation type="submission" date="2017-10" db="EMBL/GenBank/DDBJ databases">
        <title>Comparative genomics in systemic dimorphic fungi from Ajellomycetaceae.</title>
        <authorList>
            <person name="Munoz J.F."/>
            <person name="Mcewen J.G."/>
            <person name="Clay O.K."/>
            <person name="Cuomo C.A."/>
        </authorList>
    </citation>
    <scope>NUCLEOTIDE SEQUENCE [LARGE SCALE GENOMIC DNA]</scope>
    <source>
        <strain evidence="4 5">UAMH5409</strain>
    </source>
</reference>
<evidence type="ECO:0000313" key="5">
    <source>
        <dbReference type="Proteomes" id="UP000223968"/>
    </source>
</evidence>
<feature type="domain" description="PH" evidence="3">
    <location>
        <begin position="439"/>
        <end position="544"/>
    </location>
</feature>
<dbReference type="InterPro" id="IPR011993">
    <property type="entry name" value="PH-like_dom_sf"/>
</dbReference>
<dbReference type="Proteomes" id="UP000223968">
    <property type="component" value="Unassembled WGS sequence"/>
</dbReference>
<evidence type="ECO:0000256" key="2">
    <source>
        <dbReference type="SAM" id="MobiDB-lite"/>
    </source>
</evidence>
<dbReference type="CDD" id="cd13311">
    <property type="entry name" value="PH_Slm1"/>
    <property type="match status" value="1"/>
</dbReference>
<dbReference type="Pfam" id="PF20399">
    <property type="entry name" value="PH_20"/>
    <property type="match status" value="1"/>
</dbReference>
<protein>
    <recommendedName>
        <fullName evidence="3">PH domain-containing protein</fullName>
    </recommendedName>
</protein>
<feature type="region of interest" description="Disordered" evidence="2">
    <location>
        <begin position="1"/>
        <end position="143"/>
    </location>
</feature>
<proteinExistence type="predicted"/>
<dbReference type="EMBL" id="PDNB01000028">
    <property type="protein sequence ID" value="PGH15106.1"/>
    <property type="molecule type" value="Genomic_DNA"/>
</dbReference>
<comment type="caution">
    <text evidence="4">The sequence shown here is derived from an EMBL/GenBank/DDBJ whole genome shotgun (WGS) entry which is preliminary data.</text>
</comment>
<dbReference type="InterPro" id="IPR001849">
    <property type="entry name" value="PH_domain"/>
</dbReference>
<feature type="region of interest" description="Disordered" evidence="2">
    <location>
        <begin position="564"/>
        <end position="585"/>
    </location>
</feature>
<dbReference type="InterPro" id="IPR027267">
    <property type="entry name" value="AH/BAR_dom_sf"/>
</dbReference>
<dbReference type="PANTHER" id="PTHR31941:SF16">
    <property type="entry name" value="PHOSPHATIDYLINOSITOL 4,5-BISPHOSPHATE-BINDING PROTEIN SLM1-RELATED"/>
    <property type="match status" value="1"/>
</dbReference>
<feature type="compositionally biased region" description="Polar residues" evidence="2">
    <location>
        <begin position="736"/>
        <end position="748"/>
    </location>
</feature>
<feature type="region of interest" description="Disordered" evidence="2">
    <location>
        <begin position="698"/>
        <end position="798"/>
    </location>
</feature>
<evidence type="ECO:0000259" key="3">
    <source>
        <dbReference type="PROSITE" id="PS50003"/>
    </source>
</evidence>
<dbReference type="Gene3D" id="1.20.1270.60">
    <property type="entry name" value="Arfaptin homology (AH) domain/BAR domain"/>
    <property type="match status" value="1"/>
</dbReference>
<evidence type="ECO:0000313" key="4">
    <source>
        <dbReference type="EMBL" id="PGH15106.1"/>
    </source>
</evidence>
<name>A0A2B7Y0W4_9EURO</name>
<dbReference type="SUPFAM" id="SSF50729">
    <property type="entry name" value="PH domain-like"/>
    <property type="match status" value="1"/>
</dbReference>